<feature type="compositionally biased region" description="Low complexity" evidence="2">
    <location>
        <begin position="446"/>
        <end position="467"/>
    </location>
</feature>
<dbReference type="GO" id="GO:0005829">
    <property type="term" value="C:cytosol"/>
    <property type="evidence" value="ECO:0007669"/>
    <property type="project" value="TreeGrafter"/>
</dbReference>
<dbReference type="KEGG" id="tpal:117646707"/>
<sequence>MNSIGKNRPSMRVWVKPSATFPPFAQPMVVSYFSLDQDRRFAPDLSQLRYMHLPRQAESLGWDLNHGIDNVQRSDHAKSNERIDNLLRGVLASGLAVSPEVASIMCLRGLLTKIMTTPYEQNQGWEILVSKFRGVIFLCAQETPEQRRERMSRDEAQKRFCHWGFKFEQYMSTDQPGCPPEVDMPVKEGEEFCCLFRTKLNDRRLIYGAEMDAVTSDVPLEDCLEDLMLAEFIELKTSRKLECVRQERNFKRFKLLNWWAQNFLVNVAHIICGFRDDRGIVDNIAFYKVEEIPKLAKDLWVPAVCMTFLDQFLSFATKTVRECPQSNDPFTVWRFRWEPGVHFVTGDMIAGRSQYSFLPDWFLSSVVGRNNHPFDCAIRIYSTKHGKTVTRDDHHVHTAKVFELAKTLANHRAKSKRPPSPRSILQAYQRSKAPANLITDSSSTQPVPNSNSSASNNSTAPAAKPAAPHQPPPHDKKEAPAVSHSSESRVGNETMPSQSKNVNGPARPRSRRHRRRNRQDHYSHPHSSSQRSAVDKYERPSFQSTNQHKRSSSPRSKIAKQDSSVSEMVPKRVDLPPIAVETSQDHFDPVSEEQNSVSPNALQNVDQAEDGVYDSTFGSLDEGTYLISQTSEDLSSSNTADQFSSQSYLTTPSSEQDDSYSQHTMLSNSLSSPSMMSDCYSSHTFSVCDDLTPTTYLVPTDSDFLEQEEYMQHHATDHAYLSSPSAVEYISEPPFLPVSATDGPDGYLNESTEDLPQSTLLTPVASISQTYLSSNAHISSEVIQTAEGSLSSINHSAYLPSSSSANHLTLQM</sequence>
<evidence type="ECO:0000256" key="2">
    <source>
        <dbReference type="SAM" id="MobiDB-lite"/>
    </source>
</evidence>
<dbReference type="Proteomes" id="UP000515158">
    <property type="component" value="Unplaced"/>
</dbReference>
<dbReference type="Pfam" id="PF08652">
    <property type="entry name" value="RAI1"/>
    <property type="match status" value="1"/>
</dbReference>
<dbReference type="GO" id="GO:0110155">
    <property type="term" value="P:NAD-cap decapping"/>
    <property type="evidence" value="ECO:0007669"/>
    <property type="project" value="TreeGrafter"/>
</dbReference>
<dbReference type="PANTHER" id="PTHR12395">
    <property type="entry name" value="DOM-3 RELATED"/>
    <property type="match status" value="1"/>
</dbReference>
<dbReference type="AlphaFoldDB" id="A0A6P8Z9L4"/>
<accession>A0A6P8Z9L4</accession>
<dbReference type="InParanoid" id="A0A6P8Z9L4"/>
<proteinExistence type="inferred from homology"/>
<dbReference type="PANTHER" id="PTHR12395:SF9">
    <property type="entry name" value="DECAPPING AND EXORIBONUCLEASE PROTEIN"/>
    <property type="match status" value="1"/>
</dbReference>
<feature type="domain" description="RAI1-like" evidence="3">
    <location>
        <begin position="26"/>
        <end position="362"/>
    </location>
</feature>
<comment type="similarity">
    <text evidence="1">Belongs to the DXO/Dom3Z family.</text>
</comment>
<keyword evidence="4" id="KW-1185">Reference proteome</keyword>
<dbReference type="GO" id="GO:0034353">
    <property type="term" value="F:mRNA 5'-diphosphatase activity"/>
    <property type="evidence" value="ECO:0007669"/>
    <property type="project" value="TreeGrafter"/>
</dbReference>
<feature type="region of interest" description="Disordered" evidence="2">
    <location>
        <begin position="631"/>
        <end position="668"/>
    </location>
</feature>
<dbReference type="RefSeq" id="XP_034243727.1">
    <property type="nucleotide sequence ID" value="XM_034387836.1"/>
</dbReference>
<feature type="compositionally biased region" description="Basic residues" evidence="2">
    <location>
        <begin position="508"/>
        <end position="518"/>
    </location>
</feature>
<dbReference type="OrthoDB" id="5853397at2759"/>
<organism evidence="5">
    <name type="scientific">Thrips palmi</name>
    <name type="common">Melon thrips</name>
    <dbReference type="NCBI Taxonomy" id="161013"/>
    <lineage>
        <taxon>Eukaryota</taxon>
        <taxon>Metazoa</taxon>
        <taxon>Ecdysozoa</taxon>
        <taxon>Arthropoda</taxon>
        <taxon>Hexapoda</taxon>
        <taxon>Insecta</taxon>
        <taxon>Pterygota</taxon>
        <taxon>Neoptera</taxon>
        <taxon>Paraneoptera</taxon>
        <taxon>Thysanoptera</taxon>
        <taxon>Terebrantia</taxon>
        <taxon>Thripoidea</taxon>
        <taxon>Thripidae</taxon>
        <taxon>Thrips</taxon>
    </lineage>
</organism>
<dbReference type="InterPro" id="IPR039039">
    <property type="entry name" value="RAI1-like_fam"/>
</dbReference>
<gene>
    <name evidence="5" type="primary">LOC117646707</name>
</gene>
<feature type="region of interest" description="Disordered" evidence="2">
    <location>
        <begin position="438"/>
        <end position="577"/>
    </location>
</feature>
<evidence type="ECO:0000256" key="1">
    <source>
        <dbReference type="ARBA" id="ARBA00006562"/>
    </source>
</evidence>
<dbReference type="InterPro" id="IPR013961">
    <property type="entry name" value="RAI1"/>
</dbReference>
<evidence type="ECO:0000259" key="3">
    <source>
        <dbReference type="Pfam" id="PF08652"/>
    </source>
</evidence>
<dbReference type="GO" id="GO:0005634">
    <property type="term" value="C:nucleus"/>
    <property type="evidence" value="ECO:0007669"/>
    <property type="project" value="TreeGrafter"/>
</dbReference>
<protein>
    <submittedName>
        <fullName evidence="5">Uncharacterized protein LOC117646707</fullName>
    </submittedName>
</protein>
<evidence type="ECO:0000313" key="5">
    <source>
        <dbReference type="RefSeq" id="XP_034243727.1"/>
    </source>
</evidence>
<feature type="compositionally biased region" description="Polar residues" evidence="2">
    <location>
        <begin position="631"/>
        <end position="664"/>
    </location>
</feature>
<dbReference type="GO" id="GO:0000956">
    <property type="term" value="P:nuclear-transcribed mRNA catabolic process"/>
    <property type="evidence" value="ECO:0007669"/>
    <property type="project" value="TreeGrafter"/>
</dbReference>
<evidence type="ECO:0000313" key="4">
    <source>
        <dbReference type="Proteomes" id="UP000515158"/>
    </source>
</evidence>
<reference evidence="5" key="1">
    <citation type="submission" date="2025-08" db="UniProtKB">
        <authorList>
            <consortium name="RefSeq"/>
        </authorList>
    </citation>
    <scope>IDENTIFICATION</scope>
    <source>
        <tissue evidence="5">Total insect</tissue>
    </source>
</reference>
<dbReference type="GeneID" id="117646707"/>
<feature type="compositionally biased region" description="Polar residues" evidence="2">
    <location>
        <begin position="483"/>
        <end position="502"/>
    </location>
</feature>
<name>A0A6P8Z9L4_THRPL</name>